<dbReference type="CDD" id="cd06261">
    <property type="entry name" value="TM_PBP2"/>
    <property type="match status" value="1"/>
</dbReference>
<dbReference type="OrthoDB" id="9807065at2"/>
<feature type="transmembrane region" description="Helical" evidence="9">
    <location>
        <begin position="231"/>
        <end position="261"/>
    </location>
</feature>
<dbReference type="InterPro" id="IPR005672">
    <property type="entry name" value="Phosphate_PstA"/>
</dbReference>
<dbReference type="GO" id="GO:0035435">
    <property type="term" value="P:phosphate ion transmembrane transport"/>
    <property type="evidence" value="ECO:0007669"/>
    <property type="project" value="InterPro"/>
</dbReference>
<dbReference type="GO" id="GO:0005886">
    <property type="term" value="C:plasma membrane"/>
    <property type="evidence" value="ECO:0007669"/>
    <property type="project" value="UniProtKB-SubCell"/>
</dbReference>
<evidence type="ECO:0000256" key="4">
    <source>
        <dbReference type="ARBA" id="ARBA00022448"/>
    </source>
</evidence>
<keyword evidence="6 9" id="KW-0812">Transmembrane</keyword>
<dbReference type="Pfam" id="PF00528">
    <property type="entry name" value="BPD_transp_1"/>
    <property type="match status" value="1"/>
</dbReference>
<organism evidence="11 12">
    <name type="scientific">Spiribacter vilamensis</name>
    <dbReference type="NCBI Taxonomy" id="531306"/>
    <lineage>
        <taxon>Bacteria</taxon>
        <taxon>Pseudomonadati</taxon>
        <taxon>Pseudomonadota</taxon>
        <taxon>Gammaproteobacteria</taxon>
        <taxon>Chromatiales</taxon>
        <taxon>Ectothiorhodospiraceae</taxon>
        <taxon>Spiribacter</taxon>
    </lineage>
</organism>
<feature type="transmembrane region" description="Helical" evidence="9">
    <location>
        <begin position="130"/>
        <end position="150"/>
    </location>
</feature>
<keyword evidence="5 9" id="KW-1003">Cell membrane</keyword>
<evidence type="ECO:0000256" key="1">
    <source>
        <dbReference type="ARBA" id="ARBA00004651"/>
    </source>
</evidence>
<feature type="transmembrane region" description="Helical" evidence="9">
    <location>
        <begin position="31"/>
        <end position="52"/>
    </location>
</feature>
<dbReference type="SUPFAM" id="SSF161098">
    <property type="entry name" value="MetI-like"/>
    <property type="match status" value="1"/>
</dbReference>
<evidence type="ECO:0000259" key="10">
    <source>
        <dbReference type="PROSITE" id="PS50928"/>
    </source>
</evidence>
<protein>
    <recommendedName>
        <fullName evidence="3 9">Phosphate transport system permease protein PstA</fullName>
    </recommendedName>
</protein>
<evidence type="ECO:0000256" key="6">
    <source>
        <dbReference type="ARBA" id="ARBA00022692"/>
    </source>
</evidence>
<dbReference type="PANTHER" id="PTHR43470">
    <property type="entry name" value="PHOSPHATE TRANSPORT SYSTEM PERMEASE PROTEIN PSTA-RELATED"/>
    <property type="match status" value="1"/>
</dbReference>
<dbReference type="Gene3D" id="1.10.3720.10">
    <property type="entry name" value="MetI-like"/>
    <property type="match status" value="1"/>
</dbReference>
<dbReference type="NCBIfam" id="TIGR00974">
    <property type="entry name" value="3a0107s02c"/>
    <property type="match status" value="1"/>
</dbReference>
<dbReference type="InterPro" id="IPR000515">
    <property type="entry name" value="MetI-like"/>
</dbReference>
<sequence>MATVKGPKAAPATKTDASAFEAVRKANQKDIFFALGGLLVMAIAMTLLLTLIGDLLVRGLGAIDGNFLTSFPSRNPEDAGILSALVGSLLVMVVTGLLAVPLGVAAGLYLEEYAKKGWLSNIIEINVANLAGVPSIIYGLLALGLFVYGLGLGKTILVAGMTLALLILPIVIVSTREAVRSIPPIIKEGAYGIGADQWQVMWHYIIPAAKPGIMTGAIVGLSRAIGETAPIITIGALTFIAFLPSAPVTGDFPFISFAWLNDSFTVLPIQMFNWTSRPQEGFHIIAAATGVTLMALTLSLNGLAIWVRFRLRRGYRN</sequence>
<feature type="transmembrane region" description="Helical" evidence="9">
    <location>
        <begin position="281"/>
        <end position="307"/>
    </location>
</feature>
<feature type="domain" description="ABC transmembrane type-1" evidence="10">
    <location>
        <begin position="85"/>
        <end position="304"/>
    </location>
</feature>
<evidence type="ECO:0000256" key="8">
    <source>
        <dbReference type="ARBA" id="ARBA00023136"/>
    </source>
</evidence>
<dbReference type="InterPro" id="IPR035906">
    <property type="entry name" value="MetI-like_sf"/>
</dbReference>
<comment type="similarity">
    <text evidence="2 9">Belongs to the binding-protein-dependent transport system permease family. CysTW subfamily.</text>
</comment>
<accession>A0A4Q8CYJ3</accession>
<keyword evidence="4" id="KW-0813">Transport</keyword>
<gene>
    <name evidence="11" type="ORF">EV698_0193</name>
</gene>
<proteinExistence type="inferred from homology"/>
<evidence type="ECO:0000256" key="9">
    <source>
        <dbReference type="RuleBase" id="RU363043"/>
    </source>
</evidence>
<keyword evidence="7 9" id="KW-1133">Transmembrane helix</keyword>
<feature type="transmembrane region" description="Helical" evidence="9">
    <location>
        <begin position="81"/>
        <end position="110"/>
    </location>
</feature>
<evidence type="ECO:0000256" key="3">
    <source>
        <dbReference type="ARBA" id="ARBA00016864"/>
    </source>
</evidence>
<dbReference type="Proteomes" id="UP000292298">
    <property type="component" value="Unassembled WGS sequence"/>
</dbReference>
<dbReference type="RefSeq" id="WP_130502311.1">
    <property type="nucleotide sequence ID" value="NZ_SHLI01000001.1"/>
</dbReference>
<feature type="transmembrane region" description="Helical" evidence="9">
    <location>
        <begin position="156"/>
        <end position="173"/>
    </location>
</feature>
<dbReference type="GO" id="GO:0005315">
    <property type="term" value="F:phosphate transmembrane transporter activity"/>
    <property type="evidence" value="ECO:0007669"/>
    <property type="project" value="InterPro"/>
</dbReference>
<evidence type="ECO:0000313" key="12">
    <source>
        <dbReference type="Proteomes" id="UP000292298"/>
    </source>
</evidence>
<evidence type="ECO:0000256" key="5">
    <source>
        <dbReference type="ARBA" id="ARBA00022475"/>
    </source>
</evidence>
<evidence type="ECO:0000313" key="11">
    <source>
        <dbReference type="EMBL" id="RZU97957.1"/>
    </source>
</evidence>
<dbReference type="AlphaFoldDB" id="A0A4Q8CYJ3"/>
<evidence type="ECO:0000256" key="7">
    <source>
        <dbReference type="ARBA" id="ARBA00022989"/>
    </source>
</evidence>
<dbReference type="PROSITE" id="PS50928">
    <property type="entry name" value="ABC_TM1"/>
    <property type="match status" value="1"/>
</dbReference>
<comment type="subcellular location">
    <subcellularLocation>
        <location evidence="9">Cell inner membrane</location>
        <topology evidence="9">Multi-pass membrane protein</topology>
    </subcellularLocation>
    <subcellularLocation>
        <location evidence="1">Cell membrane</location>
        <topology evidence="1">Multi-pass membrane protein</topology>
    </subcellularLocation>
</comment>
<dbReference type="PANTHER" id="PTHR43470:SF5">
    <property type="entry name" value="PHOSPHATE TRANSPORT SYSTEM PERMEASE PROTEIN PSTA"/>
    <property type="match status" value="1"/>
</dbReference>
<dbReference type="EMBL" id="SHLI01000001">
    <property type="protein sequence ID" value="RZU97957.1"/>
    <property type="molecule type" value="Genomic_DNA"/>
</dbReference>
<name>A0A4Q8CYJ3_9GAMM</name>
<keyword evidence="8 9" id="KW-0472">Membrane</keyword>
<comment type="caution">
    <text evidence="11">The sequence shown here is derived from an EMBL/GenBank/DDBJ whole genome shotgun (WGS) entry which is preliminary data.</text>
</comment>
<reference evidence="11 12" key="1">
    <citation type="submission" date="2019-02" db="EMBL/GenBank/DDBJ databases">
        <title>Genomic Encyclopedia of Type Strains, Phase IV (KMG-IV): sequencing the most valuable type-strain genomes for metagenomic binning, comparative biology and taxonomic classification.</title>
        <authorList>
            <person name="Goeker M."/>
        </authorList>
    </citation>
    <scope>NUCLEOTIDE SEQUENCE [LARGE SCALE GENOMIC DNA]</scope>
    <source>
        <strain evidence="11 12">DSM 21056</strain>
    </source>
</reference>
<evidence type="ECO:0000256" key="2">
    <source>
        <dbReference type="ARBA" id="ARBA00007069"/>
    </source>
</evidence>
<keyword evidence="12" id="KW-1185">Reference proteome</keyword>